<evidence type="ECO:0000313" key="2">
    <source>
        <dbReference type="Proteomes" id="UP000605676"/>
    </source>
</evidence>
<gene>
    <name evidence="1" type="ORF">JIV24_01050</name>
</gene>
<dbReference type="Proteomes" id="UP000605676">
    <property type="component" value="Unassembled WGS sequence"/>
</dbReference>
<reference evidence="1 2" key="1">
    <citation type="submission" date="2021-01" db="EMBL/GenBank/DDBJ databases">
        <title>Carboxyliciviraga sp.nov., isolated from coastal sediments.</title>
        <authorList>
            <person name="Lu D."/>
            <person name="Zhang T."/>
        </authorList>
    </citation>
    <scope>NUCLEOTIDE SEQUENCE [LARGE SCALE GENOMIC DNA]</scope>
    <source>
        <strain evidence="1 2">N1Y132</strain>
    </source>
</reference>
<proteinExistence type="predicted"/>
<name>A0ABS1HF39_9BACT</name>
<sequence length="57" mass="6440">MKYIEITKLEELTVCESKKVNGGAYDIWRAIGDSFGTLFAMHKFHAETAPWVSFGSK</sequence>
<dbReference type="RefSeq" id="WP_200463140.1">
    <property type="nucleotide sequence ID" value="NZ_JAENRR010000002.1"/>
</dbReference>
<evidence type="ECO:0000313" key="1">
    <source>
        <dbReference type="EMBL" id="MBK3515908.1"/>
    </source>
</evidence>
<comment type="caution">
    <text evidence="1">The sequence shown here is derived from an EMBL/GenBank/DDBJ whole genome shotgun (WGS) entry which is preliminary data.</text>
</comment>
<accession>A0ABS1HF39</accession>
<evidence type="ECO:0008006" key="3">
    <source>
        <dbReference type="Google" id="ProtNLM"/>
    </source>
</evidence>
<protein>
    <recommendedName>
        <fullName evidence="3">Bacteriocin</fullName>
    </recommendedName>
</protein>
<dbReference type="EMBL" id="JAENRR010000002">
    <property type="protein sequence ID" value="MBK3515908.1"/>
    <property type="molecule type" value="Genomic_DNA"/>
</dbReference>
<organism evidence="1 2">
    <name type="scientific">Carboxylicivirga marina</name>
    <dbReference type="NCBI Taxonomy" id="2800988"/>
    <lineage>
        <taxon>Bacteria</taxon>
        <taxon>Pseudomonadati</taxon>
        <taxon>Bacteroidota</taxon>
        <taxon>Bacteroidia</taxon>
        <taxon>Marinilabiliales</taxon>
        <taxon>Marinilabiliaceae</taxon>
        <taxon>Carboxylicivirga</taxon>
    </lineage>
</organism>
<keyword evidence="2" id="KW-1185">Reference proteome</keyword>